<name>Q0IZ84_ORYSJ</name>
<feature type="coiled-coil region" evidence="2">
    <location>
        <begin position="70"/>
        <end position="97"/>
    </location>
</feature>
<dbReference type="Gene3D" id="3.30.559.10">
    <property type="entry name" value="Chloramphenicol acetyltransferase-like domain"/>
    <property type="match status" value="2"/>
</dbReference>
<comment type="similarity">
    <text evidence="1">Belongs to the plant acyltransferase family.</text>
</comment>
<reference evidence="4" key="2">
    <citation type="journal article" date="2008" name="Nucleic Acids Res.">
        <title>The rice annotation project database (RAP-DB): 2008 update.</title>
        <authorList>
            <consortium name="The rice annotation project (RAP)"/>
        </authorList>
    </citation>
    <scope>GENOME REANNOTATION</scope>
    <source>
        <strain evidence="4">cv. Nipponbare</strain>
    </source>
</reference>
<dbReference type="KEGG" id="dosa:Os10g0122500"/>
<evidence type="ECO:0000256" key="2">
    <source>
        <dbReference type="SAM" id="Coils"/>
    </source>
</evidence>
<keyword evidence="2" id="KW-0175">Coiled coil</keyword>
<proteinExistence type="inferred from homology"/>
<reference evidence="3 4" key="1">
    <citation type="journal article" date="2005" name="Nature">
        <title>The map-based sequence of the rice genome.</title>
        <authorList>
            <consortium name="International rice genome sequencing project (IRGSP)"/>
            <person name="Matsumoto T."/>
            <person name="Wu J."/>
            <person name="Kanamori H."/>
            <person name="Katayose Y."/>
            <person name="Fujisawa M."/>
            <person name="Namiki N."/>
            <person name="Mizuno H."/>
            <person name="Yamamoto K."/>
            <person name="Antonio B.A."/>
            <person name="Baba T."/>
            <person name="Sakata K."/>
            <person name="Nagamura Y."/>
            <person name="Aoki H."/>
            <person name="Arikawa K."/>
            <person name="Arita K."/>
            <person name="Bito T."/>
            <person name="Chiden Y."/>
            <person name="Fujitsuka N."/>
            <person name="Fukunaka R."/>
            <person name="Hamada M."/>
            <person name="Harada C."/>
            <person name="Hayashi A."/>
            <person name="Hijishita S."/>
            <person name="Honda M."/>
            <person name="Hosokawa S."/>
            <person name="Ichikawa Y."/>
            <person name="Idonuma A."/>
            <person name="Iijima M."/>
            <person name="Ikeda M."/>
            <person name="Ikeno M."/>
            <person name="Ito K."/>
            <person name="Ito S."/>
            <person name="Ito T."/>
            <person name="Ito Y."/>
            <person name="Ito Y."/>
            <person name="Iwabuchi A."/>
            <person name="Kamiya K."/>
            <person name="Karasawa W."/>
            <person name="Kurita K."/>
            <person name="Katagiri S."/>
            <person name="Kikuta A."/>
            <person name="Kobayashi H."/>
            <person name="Kobayashi N."/>
            <person name="Machita K."/>
            <person name="Maehara T."/>
            <person name="Masukawa M."/>
            <person name="Mizubayashi T."/>
            <person name="Mukai Y."/>
            <person name="Nagasaki H."/>
            <person name="Nagata Y."/>
            <person name="Naito S."/>
            <person name="Nakashima M."/>
            <person name="Nakama Y."/>
            <person name="Nakamichi Y."/>
            <person name="Nakamura M."/>
            <person name="Meguro A."/>
            <person name="Negishi M."/>
            <person name="Ohta I."/>
            <person name="Ohta T."/>
            <person name="Okamoto M."/>
            <person name="Ono N."/>
            <person name="Saji S."/>
            <person name="Sakaguchi M."/>
            <person name="Sakai K."/>
            <person name="Shibata M."/>
            <person name="Shimokawa T."/>
            <person name="Song J."/>
            <person name="Takazaki Y."/>
            <person name="Terasawa K."/>
            <person name="Tsugane M."/>
            <person name="Tsuji K."/>
            <person name="Ueda S."/>
            <person name="Waki K."/>
            <person name="Yamagata H."/>
            <person name="Yamamoto M."/>
            <person name="Yamamoto S."/>
            <person name="Yamane H."/>
            <person name="Yoshiki S."/>
            <person name="Yoshihara R."/>
            <person name="Yukawa K."/>
            <person name="Zhong H."/>
            <person name="Yano M."/>
            <person name="Yuan Q."/>
            <person name="Ouyang S."/>
            <person name="Liu J."/>
            <person name="Jones K.M."/>
            <person name="Gansberger K."/>
            <person name="Moffat K."/>
            <person name="Hill J."/>
            <person name="Bera J."/>
            <person name="Fadrosh D."/>
            <person name="Jin S."/>
            <person name="Johri S."/>
            <person name="Kim M."/>
            <person name="Overton L."/>
            <person name="Reardon M."/>
            <person name="Tsitrin T."/>
            <person name="Vuong H."/>
            <person name="Weaver B."/>
            <person name="Ciecko A."/>
            <person name="Tallon L."/>
            <person name="Jackson J."/>
            <person name="Pai G."/>
            <person name="Aken S.V."/>
            <person name="Utterback T."/>
            <person name="Reidmuller S."/>
            <person name="Feldblyum T."/>
            <person name="Hsiao J."/>
            <person name="Zismann V."/>
            <person name="Iobst S."/>
            <person name="de Vazeille A.R."/>
            <person name="Buell C.R."/>
            <person name="Ying K."/>
            <person name="Li Y."/>
            <person name="Lu T."/>
            <person name="Huang Y."/>
            <person name="Zhao Q."/>
            <person name="Feng Q."/>
            <person name="Zhang L."/>
            <person name="Zhu J."/>
            <person name="Weng Q."/>
            <person name="Mu J."/>
            <person name="Lu Y."/>
            <person name="Fan D."/>
            <person name="Liu Y."/>
            <person name="Guan J."/>
            <person name="Zhang Y."/>
            <person name="Yu S."/>
            <person name="Liu X."/>
            <person name="Zhang Y."/>
            <person name="Hong G."/>
            <person name="Han B."/>
            <person name="Choisne N."/>
            <person name="Demange N."/>
            <person name="Orjeda G."/>
            <person name="Samain S."/>
            <person name="Cattolico L."/>
            <person name="Pelletier E."/>
            <person name="Couloux A."/>
            <person name="Segurens B."/>
            <person name="Wincker P."/>
            <person name="D'Hont A."/>
            <person name="Scarpelli C."/>
            <person name="Weissenbach J."/>
            <person name="Salanoubat M."/>
            <person name="Quetier F."/>
            <person name="Yu Y."/>
            <person name="Kim H.R."/>
            <person name="Rambo T."/>
            <person name="Currie J."/>
            <person name="Collura K."/>
            <person name="Luo M."/>
            <person name="Yang T."/>
            <person name="Ammiraju J.S.S."/>
            <person name="Engler F."/>
            <person name="Soderlund C."/>
            <person name="Wing R.A."/>
            <person name="Palmer L.E."/>
            <person name="de la Bastide M."/>
            <person name="Spiegel L."/>
            <person name="Nascimento L."/>
            <person name="Zutavern T."/>
            <person name="O'Shaughnessy A."/>
            <person name="Dike S."/>
            <person name="Dedhia N."/>
            <person name="Preston R."/>
            <person name="Balija V."/>
            <person name="McCombie W.R."/>
            <person name="Chow T."/>
            <person name="Chen H."/>
            <person name="Chung M."/>
            <person name="Chen C."/>
            <person name="Shaw J."/>
            <person name="Wu H."/>
            <person name="Hsiao K."/>
            <person name="Chao Y."/>
            <person name="Chu M."/>
            <person name="Cheng C."/>
            <person name="Hour A."/>
            <person name="Lee P."/>
            <person name="Lin S."/>
            <person name="Lin Y."/>
            <person name="Liou J."/>
            <person name="Liu S."/>
            <person name="Hsing Y."/>
            <person name="Raghuvanshi S."/>
            <person name="Mohanty A."/>
            <person name="Bharti A.K."/>
            <person name="Gaur A."/>
            <person name="Gupta V."/>
            <person name="Kumar D."/>
            <person name="Ravi V."/>
            <person name="Vij S."/>
            <person name="Kapur A."/>
            <person name="Khurana P."/>
            <person name="Khurana P."/>
            <person name="Khurana J.P."/>
            <person name="Tyagi A.K."/>
            <person name="Gaikwad K."/>
            <person name="Singh A."/>
            <person name="Dalal V."/>
            <person name="Srivastava S."/>
            <person name="Dixit A."/>
            <person name="Pal A.K."/>
            <person name="Ghazi I.A."/>
            <person name="Yadav M."/>
            <person name="Pandit A."/>
            <person name="Bhargava A."/>
            <person name="Sureshbabu K."/>
            <person name="Batra K."/>
            <person name="Sharma T.R."/>
            <person name="Mohapatra T."/>
            <person name="Singh N.K."/>
            <person name="Messing J."/>
            <person name="Nelson A.B."/>
            <person name="Fuks G."/>
            <person name="Kavchok S."/>
            <person name="Keizer G."/>
            <person name="Linton E."/>
            <person name="Llaca V."/>
            <person name="Song R."/>
            <person name="Tanyolac B."/>
            <person name="Young S."/>
            <person name="Ho-Il K."/>
            <person name="Hahn J.H."/>
            <person name="Sangsakoo G."/>
            <person name="Vanavichit A."/>
            <person name="de Mattos Luiz.A.T."/>
            <person name="Zimmer P.D."/>
            <person name="Malone G."/>
            <person name="Dellagostin O."/>
            <person name="de Oliveira A.C."/>
            <person name="Bevan M."/>
            <person name="Bancroft I."/>
            <person name="Minx P."/>
            <person name="Cordum H."/>
            <person name="Wilson R."/>
            <person name="Cheng Z."/>
            <person name="Jin W."/>
            <person name="Jiang J."/>
            <person name="Leong S.A."/>
            <person name="Iwama H."/>
            <person name="Gojobori T."/>
            <person name="Itoh T."/>
            <person name="Niimura Y."/>
            <person name="Fujii Y."/>
            <person name="Habara T."/>
            <person name="Sakai H."/>
            <person name="Sato Y."/>
            <person name="Wilson G."/>
            <person name="Kumar K."/>
            <person name="McCouch S."/>
            <person name="Juretic N."/>
            <person name="Hoen D."/>
            <person name="Wright S."/>
            <person name="Bruskiewich R."/>
            <person name="Bureau T."/>
            <person name="Miyao A."/>
            <person name="Hirochika H."/>
            <person name="Nishikawa T."/>
            <person name="Kadowaki K."/>
            <person name="Sugiura M."/>
            <person name="Burr B."/>
            <person name="Sasaki T."/>
        </authorList>
    </citation>
    <scope>NUCLEOTIDE SEQUENCE [LARGE SCALE GENOMIC DNA]</scope>
    <source>
        <strain evidence="4">cv. Nipponbare</strain>
    </source>
</reference>
<dbReference type="GO" id="GO:0050734">
    <property type="term" value="F:hydroxycinnamoyltransferase activity"/>
    <property type="evidence" value="ECO:0007669"/>
    <property type="project" value="UniProtKB-ARBA"/>
</dbReference>
<organism evidence="3 4">
    <name type="scientific">Oryza sativa subsp. japonica</name>
    <name type="common">Rice</name>
    <dbReference type="NCBI Taxonomy" id="39947"/>
    <lineage>
        <taxon>Eukaryota</taxon>
        <taxon>Viridiplantae</taxon>
        <taxon>Streptophyta</taxon>
        <taxon>Embryophyta</taxon>
        <taxon>Tracheophyta</taxon>
        <taxon>Spermatophyta</taxon>
        <taxon>Magnoliopsida</taxon>
        <taxon>Liliopsida</taxon>
        <taxon>Poales</taxon>
        <taxon>Poaceae</taxon>
        <taxon>BOP clade</taxon>
        <taxon>Oryzoideae</taxon>
        <taxon>Oryzeae</taxon>
        <taxon>Oryzinae</taxon>
        <taxon>Oryza</taxon>
        <taxon>Oryza sativa</taxon>
    </lineage>
</organism>
<gene>
    <name evidence="3" type="ordered locus">Os10g0122500</name>
</gene>
<dbReference type="InterPro" id="IPR050898">
    <property type="entry name" value="Plant_acyltransferase"/>
</dbReference>
<dbReference type="PANTHER" id="PTHR31147">
    <property type="entry name" value="ACYL TRANSFERASE 4"/>
    <property type="match status" value="1"/>
</dbReference>
<accession>Q0IZ84</accession>
<evidence type="ECO:0000256" key="1">
    <source>
        <dbReference type="ARBA" id="ARBA00009861"/>
    </source>
</evidence>
<dbReference type="InterPro" id="IPR023213">
    <property type="entry name" value="CAT-like_dom_sf"/>
</dbReference>
<dbReference type="Proteomes" id="UP000000763">
    <property type="component" value="Chromosome 10"/>
</dbReference>
<evidence type="ECO:0000313" key="4">
    <source>
        <dbReference type="Proteomes" id="UP000000763"/>
    </source>
</evidence>
<dbReference type="PANTHER" id="PTHR31147:SF61">
    <property type="entry name" value="ACYL TRANSFERASE 15"/>
    <property type="match status" value="1"/>
</dbReference>
<protein>
    <submittedName>
        <fullName evidence="3">Os10g0122500 protein</fullName>
    </submittedName>
</protein>
<dbReference type="Pfam" id="PF02458">
    <property type="entry name" value="Transferase"/>
    <property type="match status" value="2"/>
</dbReference>
<evidence type="ECO:0000313" key="3">
    <source>
        <dbReference type="EMBL" id="BAF25981.2"/>
    </source>
</evidence>
<dbReference type="EMBL" id="AP008216">
    <property type="protein sequence ID" value="BAF25981.2"/>
    <property type="molecule type" value="Genomic_DNA"/>
</dbReference>
<sequence length="543" mass="58655">MAIKPARHSLAQARPGRHYVPSCAGPCAAPPPRHGPPAVGPCRAGPKARAIRGGFSKHQEGIGKRFKTKAQKQGEEIENLKKAIIDTQKAAADTQNLIREMIAFEQTQLAESCRLKHRESRMCIVVTKSPPEIVRPSEPVTTTAATGKIIFSPFDKPLATVPVVVLQVFEHPIHEPVETIRRGLSHALVHYYPLAGRLAGDDYDDVHIDCTGEGVTIVAASANCTVKQLMRDIDGRLPDPSTAVQRELIVDDNPAYGFGRADPLILMQVTTFTCGGFVIGVTWNHGAADGFGIAQFLQAVGELARGLPTTSVIPVRSDKSLQAMSSSTVMAAKQFMFGVKPTTLALHSITIPARVINGVRGPTPTCTVFEAVAAVMWRCRTRVVMSDPDAPTVLAITVNSRKYVGVKDGYYGNCATMQMAVARSGVVADGDMMEVVRTIRRAKEEIPERLKKGDAIAELSKGQLSGYESVLLVTCWRNIGFEAVDFGGGRTARVMTTYEQSGVRPLCVVCLPWQGEEDEGARVLSGCVTPHHADAFLREIATL</sequence>
<dbReference type="AlphaFoldDB" id="Q0IZ84"/>